<reference evidence="25 26" key="1">
    <citation type="journal article" date="2018" name="Nat. Ecol. Evol.">
        <title>Shark genomes provide insights into elasmobranch evolution and the origin of vertebrates.</title>
        <authorList>
            <person name="Hara Y"/>
            <person name="Yamaguchi K"/>
            <person name="Onimaru K"/>
            <person name="Kadota M"/>
            <person name="Koyanagi M"/>
            <person name="Keeley SD"/>
            <person name="Tatsumi K"/>
            <person name="Tanaka K"/>
            <person name="Motone F"/>
            <person name="Kageyama Y"/>
            <person name="Nozu R"/>
            <person name="Adachi N"/>
            <person name="Nishimura O"/>
            <person name="Nakagawa R"/>
            <person name="Tanegashima C"/>
            <person name="Kiyatake I"/>
            <person name="Matsumoto R"/>
            <person name="Murakumo K"/>
            <person name="Nishida K"/>
            <person name="Terakita A"/>
            <person name="Kuratani S"/>
            <person name="Sato K"/>
            <person name="Hyodo S Kuraku.S."/>
        </authorList>
    </citation>
    <scope>NUCLEOTIDE SEQUENCE [LARGE SCALE GENOMIC DNA]</scope>
</reference>
<evidence type="ECO:0000256" key="4">
    <source>
        <dbReference type="ARBA" id="ARBA00010617"/>
    </source>
</evidence>
<keyword evidence="5 23" id="KW-0349">Heme</keyword>
<evidence type="ECO:0000256" key="6">
    <source>
        <dbReference type="ARBA" id="ARBA00022665"/>
    </source>
</evidence>
<dbReference type="OrthoDB" id="2789670at2759"/>
<dbReference type="InterPro" id="IPR036396">
    <property type="entry name" value="Cyt_P450_sf"/>
</dbReference>
<evidence type="ECO:0000256" key="3">
    <source>
        <dbReference type="ARBA" id="ARBA00004406"/>
    </source>
</evidence>
<evidence type="ECO:0000256" key="13">
    <source>
        <dbReference type="ARBA" id="ARBA00023121"/>
    </source>
</evidence>
<comment type="subcellular location">
    <subcellularLocation>
        <location evidence="3">Endoplasmic reticulum membrane</location>
        <topology evidence="3">Peripheral membrane protein</topology>
    </subcellularLocation>
    <subcellularLocation>
        <location evidence="2">Microsome membrane</location>
        <topology evidence="2">Peripheral membrane protein</topology>
    </subcellularLocation>
</comment>
<accession>A0A401PPM2</accession>
<evidence type="ECO:0000256" key="2">
    <source>
        <dbReference type="ARBA" id="ARBA00004174"/>
    </source>
</evidence>
<keyword evidence="6" id="KW-0754">Steroid-binding</keyword>
<evidence type="ECO:0000256" key="10">
    <source>
        <dbReference type="ARBA" id="ARBA00023002"/>
    </source>
</evidence>
<feature type="binding site" description="axial binding residue" evidence="23">
    <location>
        <position position="440"/>
    </location>
    <ligand>
        <name>heme</name>
        <dbReference type="ChEBI" id="CHEBI:30413"/>
    </ligand>
    <ligandPart>
        <name>Fe</name>
        <dbReference type="ChEBI" id="CHEBI:18248"/>
    </ligandPart>
</feature>
<dbReference type="Gene3D" id="1.10.630.10">
    <property type="entry name" value="Cytochrome P450"/>
    <property type="match status" value="1"/>
</dbReference>
<keyword evidence="14" id="KW-0472">Membrane</keyword>
<evidence type="ECO:0000256" key="5">
    <source>
        <dbReference type="ARBA" id="ARBA00022617"/>
    </source>
</evidence>
<dbReference type="PANTHER" id="PTHR24289:SF17">
    <property type="entry name" value="STEROID 21-HYDROXYLASE ISOFORM X1"/>
    <property type="match status" value="1"/>
</dbReference>
<evidence type="ECO:0000256" key="19">
    <source>
        <dbReference type="ARBA" id="ARBA00044265"/>
    </source>
</evidence>
<gene>
    <name evidence="25" type="ORF">scyTo_0020863</name>
</gene>
<keyword evidence="26" id="KW-1185">Reference proteome</keyword>
<evidence type="ECO:0000256" key="11">
    <source>
        <dbReference type="ARBA" id="ARBA00023004"/>
    </source>
</evidence>
<dbReference type="GO" id="GO:0042446">
    <property type="term" value="P:hormone biosynthetic process"/>
    <property type="evidence" value="ECO:0007669"/>
    <property type="project" value="TreeGrafter"/>
</dbReference>
<evidence type="ECO:0000256" key="7">
    <source>
        <dbReference type="ARBA" id="ARBA00022723"/>
    </source>
</evidence>
<evidence type="ECO:0000256" key="9">
    <source>
        <dbReference type="ARBA" id="ARBA00022848"/>
    </source>
</evidence>
<dbReference type="OMA" id="MEEGPGM"/>
<dbReference type="PRINTS" id="PR00385">
    <property type="entry name" value="P450"/>
</dbReference>
<evidence type="ECO:0000256" key="17">
    <source>
        <dbReference type="ARBA" id="ARBA00044116"/>
    </source>
</evidence>
<dbReference type="GO" id="GO:0004509">
    <property type="term" value="F:steroid 21-monooxygenase activity"/>
    <property type="evidence" value="ECO:0007669"/>
    <property type="project" value="UniProtKB-EC"/>
</dbReference>
<dbReference type="AlphaFoldDB" id="A0A401PPM2"/>
<dbReference type="PRINTS" id="PR00463">
    <property type="entry name" value="EP450I"/>
</dbReference>
<dbReference type="InterPro" id="IPR001128">
    <property type="entry name" value="Cyt_P450"/>
</dbReference>
<dbReference type="InterPro" id="IPR017972">
    <property type="entry name" value="Cyt_P450_CS"/>
</dbReference>
<comment type="caution">
    <text evidence="25">The sequence shown here is derived from an EMBL/GenBank/DDBJ whole genome shotgun (WGS) entry which is preliminary data.</text>
</comment>
<keyword evidence="15" id="KW-0755">Steroidogenesis</keyword>
<evidence type="ECO:0000256" key="24">
    <source>
        <dbReference type="RuleBase" id="RU000461"/>
    </source>
</evidence>
<evidence type="ECO:0000313" key="25">
    <source>
        <dbReference type="EMBL" id="GCB75001.1"/>
    </source>
</evidence>
<evidence type="ECO:0000256" key="8">
    <source>
        <dbReference type="ARBA" id="ARBA00022824"/>
    </source>
</evidence>
<dbReference type="EC" id="1.14.14.16" evidence="16"/>
<sequence>MITIFLLSFISLFIALKIWRRERFQKQRSGQQLPGPPLLPLIGNLQDLRQQNLHIHLTKLAKRFGPIYRLRTWKQEIVVLNSVELIKEALVKGPSDLAGRPQTFIGNFISFGGKDLALGDYTSTWKIQKKLVHGVIQRSRNMALEPLVEREARKLCETFQSYVGMPVNTTRDFSMSTCNVISSLTFGTEYEKNDPELQDIHDCLVELVSLWGSPSISLLDMFPILQHFPNSAWKDFQKAVGKRDTFIRRQIERHKETFQKGKVRDTTDALMKYFWDQEEETAELGEVTEEHIHMAIVDLFVGGTETTSSTLSWAIALLIQRPDIQDRIYSEMCNLVGEDRYPTYAERRNLPLLSATIAEVLRLRPVVPLSLLHRATCDKSVAGYFVQKGTNVIINLFGAHQDECKWTDPAHFRPERFLESADGEQNLQSVISFGAGARTCLGEPVARVELFIFMAYLLKNFQFLPVKDVHHPALRTQPGILLKMNMSPIQMPAIALAALYLSALVSARTSIQYHSFSAGVTKDEHSKPQSWLMELLPWPWLQGHLNGEKLESRGVSKKWVLGTQAEDVKEQAAGVSVRVPLTKKQVEMEEDEAPFGGTLDAEGLANEEKIVQPLTSIAGRLQSFTRTKGGIGFRFGK</sequence>
<keyword evidence="9" id="KW-0492">Microsome</keyword>
<evidence type="ECO:0000256" key="15">
    <source>
        <dbReference type="ARBA" id="ARBA00023250"/>
    </source>
</evidence>
<dbReference type="STRING" id="75743.A0A401PPM2"/>
<comment type="similarity">
    <text evidence="4 24">Belongs to the cytochrome P450 family.</text>
</comment>
<evidence type="ECO:0000313" key="26">
    <source>
        <dbReference type="Proteomes" id="UP000288216"/>
    </source>
</evidence>
<keyword evidence="12 24" id="KW-0503">Monooxygenase</keyword>
<evidence type="ECO:0000256" key="14">
    <source>
        <dbReference type="ARBA" id="ARBA00023136"/>
    </source>
</evidence>
<dbReference type="Proteomes" id="UP000288216">
    <property type="component" value="Unassembled WGS sequence"/>
</dbReference>
<dbReference type="FunFam" id="1.10.630.10:FF:000049">
    <property type="entry name" value="steroid 21-hydroxylase isoform X1"/>
    <property type="match status" value="1"/>
</dbReference>
<dbReference type="InterPro" id="IPR002401">
    <property type="entry name" value="Cyt_P450_E_grp-I"/>
</dbReference>
<protein>
    <recommendedName>
        <fullName evidence="17">Steroid 21-hydroxylase</fullName>
        <ecNumber evidence="16">1.14.14.16</ecNumber>
    </recommendedName>
    <alternativeName>
        <fullName evidence="21">21-OHase</fullName>
    </alternativeName>
    <alternativeName>
        <fullName evidence="18">Cytochrome P-450c21</fullName>
    </alternativeName>
    <alternativeName>
        <fullName evidence="22">Cytochrome P450 21</fullName>
    </alternativeName>
    <alternativeName>
        <fullName evidence="20">Cytochrome P450 XXI</fullName>
    </alternativeName>
    <alternativeName>
        <fullName evidence="19">Cytochrome P450-C21</fullName>
    </alternativeName>
</protein>
<dbReference type="GO" id="GO:0006694">
    <property type="term" value="P:steroid biosynthetic process"/>
    <property type="evidence" value="ECO:0007669"/>
    <property type="project" value="UniProtKB-KW"/>
</dbReference>
<comment type="cofactor">
    <cofactor evidence="1">
        <name>heme b</name>
        <dbReference type="ChEBI" id="CHEBI:60344"/>
    </cofactor>
</comment>
<evidence type="ECO:0000256" key="18">
    <source>
        <dbReference type="ARBA" id="ARBA00044217"/>
    </source>
</evidence>
<keyword evidence="10 24" id="KW-0560">Oxidoreductase</keyword>
<keyword evidence="13" id="KW-0446">Lipid-binding</keyword>
<dbReference type="PROSITE" id="PS00086">
    <property type="entry name" value="CYTOCHROME_P450"/>
    <property type="match status" value="1"/>
</dbReference>
<dbReference type="SUPFAM" id="SSF48264">
    <property type="entry name" value="Cytochrome P450"/>
    <property type="match status" value="1"/>
</dbReference>
<evidence type="ECO:0000256" key="1">
    <source>
        <dbReference type="ARBA" id="ARBA00001970"/>
    </source>
</evidence>
<evidence type="ECO:0000256" key="16">
    <source>
        <dbReference type="ARBA" id="ARBA00044040"/>
    </source>
</evidence>
<dbReference type="PANTHER" id="PTHR24289">
    <property type="entry name" value="STEROID 17-ALPHA-HYDROXYLASE/17,20 LYASE"/>
    <property type="match status" value="1"/>
</dbReference>
<dbReference type="GO" id="GO:0005496">
    <property type="term" value="F:steroid binding"/>
    <property type="evidence" value="ECO:0007669"/>
    <property type="project" value="UniProtKB-KW"/>
</dbReference>
<dbReference type="GO" id="GO:0004508">
    <property type="term" value="F:steroid 17-alpha-monooxygenase activity"/>
    <property type="evidence" value="ECO:0007669"/>
    <property type="project" value="TreeGrafter"/>
</dbReference>
<evidence type="ECO:0000256" key="23">
    <source>
        <dbReference type="PIRSR" id="PIRSR602401-1"/>
    </source>
</evidence>
<comment type="cofactor">
    <cofactor evidence="23">
        <name>heme</name>
        <dbReference type="ChEBI" id="CHEBI:30413"/>
    </cofactor>
</comment>
<evidence type="ECO:0000256" key="20">
    <source>
        <dbReference type="ARBA" id="ARBA00044282"/>
    </source>
</evidence>
<keyword evidence="11 23" id="KW-0408">Iron</keyword>
<dbReference type="GO" id="GO:0020037">
    <property type="term" value="F:heme binding"/>
    <property type="evidence" value="ECO:0007669"/>
    <property type="project" value="InterPro"/>
</dbReference>
<proteinExistence type="inferred from homology"/>
<dbReference type="GO" id="GO:0005789">
    <property type="term" value="C:endoplasmic reticulum membrane"/>
    <property type="evidence" value="ECO:0007669"/>
    <property type="project" value="UniProtKB-SubCell"/>
</dbReference>
<evidence type="ECO:0000256" key="12">
    <source>
        <dbReference type="ARBA" id="ARBA00023033"/>
    </source>
</evidence>
<keyword evidence="7 23" id="KW-0479">Metal-binding</keyword>
<name>A0A401PPM2_SCYTO</name>
<dbReference type="EMBL" id="BFAA01017504">
    <property type="protein sequence ID" value="GCB75001.1"/>
    <property type="molecule type" value="Genomic_DNA"/>
</dbReference>
<organism evidence="25 26">
    <name type="scientific">Scyliorhinus torazame</name>
    <name type="common">Cloudy catshark</name>
    <name type="synonym">Catulus torazame</name>
    <dbReference type="NCBI Taxonomy" id="75743"/>
    <lineage>
        <taxon>Eukaryota</taxon>
        <taxon>Metazoa</taxon>
        <taxon>Chordata</taxon>
        <taxon>Craniata</taxon>
        <taxon>Vertebrata</taxon>
        <taxon>Chondrichthyes</taxon>
        <taxon>Elasmobranchii</taxon>
        <taxon>Galeomorphii</taxon>
        <taxon>Galeoidea</taxon>
        <taxon>Carcharhiniformes</taxon>
        <taxon>Scyliorhinidae</taxon>
        <taxon>Scyliorhinus</taxon>
    </lineage>
</organism>
<evidence type="ECO:0000256" key="22">
    <source>
        <dbReference type="ARBA" id="ARBA00044342"/>
    </source>
</evidence>
<evidence type="ECO:0000256" key="21">
    <source>
        <dbReference type="ARBA" id="ARBA00044304"/>
    </source>
</evidence>
<dbReference type="GO" id="GO:0005506">
    <property type="term" value="F:iron ion binding"/>
    <property type="evidence" value="ECO:0007669"/>
    <property type="project" value="InterPro"/>
</dbReference>
<dbReference type="GO" id="GO:0042448">
    <property type="term" value="P:progesterone metabolic process"/>
    <property type="evidence" value="ECO:0007669"/>
    <property type="project" value="TreeGrafter"/>
</dbReference>
<keyword evidence="8" id="KW-0256">Endoplasmic reticulum</keyword>
<dbReference type="Pfam" id="PF00067">
    <property type="entry name" value="p450"/>
    <property type="match status" value="1"/>
</dbReference>